<reference evidence="2 3" key="1">
    <citation type="submission" date="2019-01" db="EMBL/GenBank/DDBJ databases">
        <title>Genome sequences of marine Pseudoalteromonas species.</title>
        <authorList>
            <person name="Boraston A.B."/>
            <person name="Hehemann J.-H."/>
            <person name="Vickers C.J."/>
            <person name="Salama-Alber O."/>
            <person name="Abe K."/>
            <person name="Hettle A.J."/>
        </authorList>
    </citation>
    <scope>NUCLEOTIDE SEQUENCE [LARGE SCALE GENOMIC DNA]</scope>
    <source>
        <strain evidence="2 3">PS42</strain>
    </source>
</reference>
<evidence type="ECO:0000256" key="1">
    <source>
        <dbReference type="SAM" id="Phobius"/>
    </source>
</evidence>
<protein>
    <submittedName>
        <fullName evidence="2">Uncharacterized protein</fullName>
    </submittedName>
</protein>
<dbReference type="Proteomes" id="UP000324162">
    <property type="component" value="Unassembled WGS sequence"/>
</dbReference>
<accession>A0AB73BLZ7</accession>
<dbReference type="RefSeq" id="WP_149613226.1">
    <property type="nucleotide sequence ID" value="NZ_SEUK01000025.1"/>
</dbReference>
<gene>
    <name evidence="2" type="ORF">EU508_00120</name>
</gene>
<keyword evidence="1" id="KW-0472">Membrane</keyword>
<organism evidence="2 3">
    <name type="scientific">Pseudoalteromonas fuliginea</name>
    <dbReference type="NCBI Taxonomy" id="1872678"/>
    <lineage>
        <taxon>Bacteria</taxon>
        <taxon>Pseudomonadati</taxon>
        <taxon>Pseudomonadota</taxon>
        <taxon>Gammaproteobacteria</taxon>
        <taxon>Alteromonadales</taxon>
        <taxon>Pseudoalteromonadaceae</taxon>
        <taxon>Pseudoalteromonas</taxon>
    </lineage>
</organism>
<name>A0AB73BLZ7_9GAMM</name>
<sequence length="124" mass="14084">MKSKTKCKIIMISGCLLGALMWGEQADFVWGGAIAIPLIIALSLFLDLIFVFIKQDDSKTSLNPGNINTKANYDYYVEPCQLCIERDNPEQRHLIDDCGWCNDNDTFYMSSNDYSGEIIKLMEK</sequence>
<dbReference type="EMBL" id="SEUK01000025">
    <property type="protein sequence ID" value="KAA1166176.1"/>
    <property type="molecule type" value="Genomic_DNA"/>
</dbReference>
<keyword evidence="1" id="KW-0812">Transmembrane</keyword>
<comment type="caution">
    <text evidence="2">The sequence shown here is derived from an EMBL/GenBank/DDBJ whole genome shotgun (WGS) entry which is preliminary data.</text>
</comment>
<keyword evidence="1" id="KW-1133">Transmembrane helix</keyword>
<evidence type="ECO:0000313" key="3">
    <source>
        <dbReference type="Proteomes" id="UP000324162"/>
    </source>
</evidence>
<feature type="transmembrane region" description="Helical" evidence="1">
    <location>
        <begin position="29"/>
        <end position="53"/>
    </location>
</feature>
<feature type="transmembrane region" description="Helical" evidence="1">
    <location>
        <begin position="7"/>
        <end position="23"/>
    </location>
</feature>
<dbReference type="AlphaFoldDB" id="A0AB73BLZ7"/>
<proteinExistence type="predicted"/>
<evidence type="ECO:0000313" key="2">
    <source>
        <dbReference type="EMBL" id="KAA1166176.1"/>
    </source>
</evidence>